<dbReference type="Gene3D" id="2.60.120.200">
    <property type="match status" value="1"/>
</dbReference>
<dbReference type="Gene3D" id="2.60.40.10">
    <property type="entry name" value="Immunoglobulins"/>
    <property type="match status" value="1"/>
</dbReference>
<dbReference type="Proteomes" id="UP000770785">
    <property type="component" value="Unassembled WGS sequence"/>
</dbReference>
<proteinExistence type="predicted"/>
<dbReference type="InterPro" id="IPR003961">
    <property type="entry name" value="FN3_dom"/>
</dbReference>
<reference evidence="4 5" key="1">
    <citation type="submission" date="2020-03" db="EMBL/GenBank/DDBJ databases">
        <title>Genomic Encyclopedia of Type Strains, Phase IV (KMG-IV): sequencing the most valuable type-strain genomes for metagenomic binning, comparative biology and taxonomic classification.</title>
        <authorList>
            <person name="Goeker M."/>
        </authorList>
    </citation>
    <scope>NUCLEOTIDE SEQUENCE [LARGE SCALE GENOMIC DNA]</scope>
    <source>
        <strain evidence="4 5">DSM 105096</strain>
    </source>
</reference>
<feature type="domain" description="Fibronectin type-III" evidence="3">
    <location>
        <begin position="315"/>
        <end position="408"/>
    </location>
</feature>
<sequence length="805" mass="87472">MHVLFMGMAAATGLLAQVTLTPSGSTGSAYPTISAAGVGIEGPDNSSSACADNPDTDAGNHKDFGPHILQTFAADLGPAGTDVFEFYSHIDEDSDRCLRNGNNEIDRVRVEIKGGPEGQSDPVLEHTFGETSYYRWQFKLDAGFVGTGSFTHLFQNKAEGGNETSLPILTLTARTNDMELVYNANNVSGEDMKIVDDVPLSNFRGKWVEVYLMQVHSNTGSLELTITDVASGVNIVNFSRSNIDLWREVSTTDPTLINRPKWGIYRSKRLSGTVPNRMRDASLRDEVVQFASFCSSETPEGLCPSIVVEAPNEEAPGAVENTLPVNGSQNVPATMPVTWSAVEGATSYEVGFSASLSQVNSNVTTVTDSFFYPTTLNEATTYYYRVTAVNDAGAGPRGATKQFTTLASFDDGNWEVARGHARPNVESNADNGGFYEDQSNDEATVNRVVSVDGQGNNAYQYRSGPSTDGDNNYRWRYRQSADEEVTVVLRVAPVSGENNITFVEFRGLGWRQKVRINRNSLKFETAASDPEVDFPTDFFAGEEFQTIRLNFANGDGGTPMVTTVYLNEATAVFASAASDGATGSRYVDIGRSSSAEYAATYDFIAVDPTGAFAPSEGTALPSDLEGAAFPLVWSTPLTVRPTTKGRLLEWAVSNQVSSDFFTVETSRDGSNYLELDKIAADGNLAGERKLTYEDFSFAEGTTYYRVRQTDYDGRFSFSNTVAIGERNARTIKVFPNPTADVLQVRGLSGTQADYRIMSLTGRELSSGRISENSTDLEVGDLARGAYFLQIITAGGEVETRRFVRQ</sequence>
<dbReference type="SUPFAM" id="SSF49265">
    <property type="entry name" value="Fibronectin type III"/>
    <property type="match status" value="1"/>
</dbReference>
<dbReference type="InterPro" id="IPR036116">
    <property type="entry name" value="FN3_sf"/>
</dbReference>
<evidence type="ECO:0000313" key="5">
    <source>
        <dbReference type="Proteomes" id="UP000770785"/>
    </source>
</evidence>
<evidence type="ECO:0000256" key="1">
    <source>
        <dbReference type="SAM" id="MobiDB-lite"/>
    </source>
</evidence>
<feature type="chain" id="PRO_5045067168" description="Fibronectin type-III domain-containing protein" evidence="2">
    <location>
        <begin position="17"/>
        <end position="805"/>
    </location>
</feature>
<feature type="region of interest" description="Disordered" evidence="1">
    <location>
        <begin position="42"/>
        <end position="64"/>
    </location>
</feature>
<dbReference type="InterPro" id="IPR013783">
    <property type="entry name" value="Ig-like_fold"/>
</dbReference>
<comment type="caution">
    <text evidence="4">The sequence shown here is derived from an EMBL/GenBank/DDBJ whole genome shotgun (WGS) entry which is preliminary data.</text>
</comment>
<name>A0ABX0XC26_9BACT</name>
<dbReference type="Pfam" id="PF18962">
    <property type="entry name" value="Por_Secre_tail"/>
    <property type="match status" value="1"/>
</dbReference>
<protein>
    <recommendedName>
        <fullName evidence="3">Fibronectin type-III domain-containing protein</fullName>
    </recommendedName>
</protein>
<organism evidence="4 5">
    <name type="scientific">Neolewinella antarctica</name>
    <dbReference type="NCBI Taxonomy" id="442734"/>
    <lineage>
        <taxon>Bacteria</taxon>
        <taxon>Pseudomonadati</taxon>
        <taxon>Bacteroidota</taxon>
        <taxon>Saprospiria</taxon>
        <taxon>Saprospirales</taxon>
        <taxon>Lewinellaceae</taxon>
        <taxon>Neolewinella</taxon>
    </lineage>
</organism>
<evidence type="ECO:0000256" key="2">
    <source>
        <dbReference type="SAM" id="SignalP"/>
    </source>
</evidence>
<keyword evidence="5" id="KW-1185">Reference proteome</keyword>
<dbReference type="PROSITE" id="PS50853">
    <property type="entry name" value="FN3"/>
    <property type="match status" value="1"/>
</dbReference>
<feature type="signal peptide" evidence="2">
    <location>
        <begin position="1"/>
        <end position="16"/>
    </location>
</feature>
<dbReference type="EMBL" id="JAATJH010000003">
    <property type="protein sequence ID" value="NJC26813.1"/>
    <property type="molecule type" value="Genomic_DNA"/>
</dbReference>
<dbReference type="CDD" id="cd00063">
    <property type="entry name" value="FN3"/>
    <property type="match status" value="1"/>
</dbReference>
<evidence type="ECO:0000259" key="3">
    <source>
        <dbReference type="PROSITE" id="PS50853"/>
    </source>
</evidence>
<keyword evidence="2" id="KW-0732">Signal</keyword>
<dbReference type="InterPro" id="IPR026444">
    <property type="entry name" value="Secre_tail"/>
</dbReference>
<accession>A0ABX0XC26</accession>
<gene>
    <name evidence="4" type="ORF">GGR27_002323</name>
</gene>
<dbReference type="NCBIfam" id="TIGR04183">
    <property type="entry name" value="Por_Secre_tail"/>
    <property type="match status" value="1"/>
</dbReference>
<evidence type="ECO:0000313" key="4">
    <source>
        <dbReference type="EMBL" id="NJC26813.1"/>
    </source>
</evidence>